<evidence type="ECO:0008006" key="5">
    <source>
        <dbReference type="Google" id="ProtNLM"/>
    </source>
</evidence>
<sequence length="294" mass="33625">MKASLFIVLISYISLQDFSAQENRDLYLGTSYTLHSEILNEDRIYSVSLPESYYEGKAENKTYPLLIIMDGNTHFRPLSGIVQYLSAASTRNLRIPEMIVIGIENVNRRRDFTPDKVITTRPNDTGGGAAFLSFLENELIPELDQKFRTNTNRILFGHSLGGLLAAHAYMQEESPFNGFIAVDPSFGTWDAETMDAKIEQVTPNSFQRFIYIATANWGKRNIKNRDRHVRWLESLNQKCEAPLPAKLEYFENETHSSVSVIAFYNGITTLFEEDGLYRKNIFLNPENQSPEQQN</sequence>
<evidence type="ECO:0000256" key="2">
    <source>
        <dbReference type="ARBA" id="ARBA00022801"/>
    </source>
</evidence>
<dbReference type="Pfam" id="PF00756">
    <property type="entry name" value="Esterase"/>
    <property type="match status" value="1"/>
</dbReference>
<dbReference type="PANTHER" id="PTHR40841:SF2">
    <property type="entry name" value="SIDEROPHORE-DEGRADING ESTERASE (EUROFUNG)"/>
    <property type="match status" value="1"/>
</dbReference>
<dbReference type="SUPFAM" id="SSF53474">
    <property type="entry name" value="alpha/beta-Hydrolases"/>
    <property type="match status" value="1"/>
</dbReference>
<dbReference type="RefSeq" id="WP_228230238.1">
    <property type="nucleotide sequence ID" value="NZ_JAJGMW010000012.1"/>
</dbReference>
<evidence type="ECO:0000313" key="3">
    <source>
        <dbReference type="EMBL" id="MCC4213171.1"/>
    </source>
</evidence>
<evidence type="ECO:0000313" key="4">
    <source>
        <dbReference type="Proteomes" id="UP001197770"/>
    </source>
</evidence>
<dbReference type="Proteomes" id="UP001197770">
    <property type="component" value="Unassembled WGS sequence"/>
</dbReference>
<evidence type="ECO:0000256" key="1">
    <source>
        <dbReference type="ARBA" id="ARBA00005622"/>
    </source>
</evidence>
<reference evidence="3 4" key="1">
    <citation type="submission" date="2021-11" db="EMBL/GenBank/DDBJ databases">
        <title>Seasonal and diel survey of microbial diversity of the Tyrrhenian coast.</title>
        <authorList>
            <person name="Gattoni G."/>
            <person name="Corral P."/>
        </authorList>
    </citation>
    <scope>NUCLEOTIDE SEQUENCE [LARGE SCALE GENOMIC DNA]</scope>
    <source>
        <strain evidence="3 4">Mr9</strain>
    </source>
</reference>
<protein>
    <recommendedName>
        <fullName evidence="5">Esterase</fullName>
    </recommendedName>
</protein>
<gene>
    <name evidence="3" type="ORF">LLW17_10610</name>
</gene>
<name>A0ABS8GT40_9FLAO</name>
<dbReference type="PANTHER" id="PTHR40841">
    <property type="entry name" value="SIDEROPHORE TRIACETYLFUSARININE C ESTERASE"/>
    <property type="match status" value="1"/>
</dbReference>
<keyword evidence="4" id="KW-1185">Reference proteome</keyword>
<dbReference type="InterPro" id="IPR000801">
    <property type="entry name" value="Esterase-like"/>
</dbReference>
<accession>A0ABS8GT40</accession>
<comment type="similarity">
    <text evidence="1">Belongs to the esterase D family.</text>
</comment>
<dbReference type="EMBL" id="JAJGMW010000012">
    <property type="protein sequence ID" value="MCC4213171.1"/>
    <property type="molecule type" value="Genomic_DNA"/>
</dbReference>
<keyword evidence="2" id="KW-0378">Hydrolase</keyword>
<proteinExistence type="inferred from homology"/>
<dbReference type="InterPro" id="IPR029058">
    <property type="entry name" value="AB_hydrolase_fold"/>
</dbReference>
<organism evidence="3 4">
    <name type="scientific">Leeuwenhoekiella parthenopeia</name>
    <dbReference type="NCBI Taxonomy" id="2890320"/>
    <lineage>
        <taxon>Bacteria</taxon>
        <taxon>Pseudomonadati</taxon>
        <taxon>Bacteroidota</taxon>
        <taxon>Flavobacteriia</taxon>
        <taxon>Flavobacteriales</taxon>
        <taxon>Flavobacteriaceae</taxon>
        <taxon>Leeuwenhoekiella</taxon>
    </lineage>
</organism>
<dbReference type="Gene3D" id="3.40.50.1820">
    <property type="entry name" value="alpha/beta hydrolase"/>
    <property type="match status" value="1"/>
</dbReference>
<dbReference type="InterPro" id="IPR052558">
    <property type="entry name" value="Siderophore_Hydrolase_D"/>
</dbReference>
<comment type="caution">
    <text evidence="3">The sequence shown here is derived from an EMBL/GenBank/DDBJ whole genome shotgun (WGS) entry which is preliminary data.</text>
</comment>